<dbReference type="PANTHER" id="PTHR37161:SF2">
    <property type="entry name" value="AT11648P-RELATED"/>
    <property type="match status" value="1"/>
</dbReference>
<gene>
    <name evidence="4" type="ORF">DMAD_09478</name>
</gene>
<dbReference type="Proteomes" id="UP001500889">
    <property type="component" value="Chromosome O"/>
</dbReference>
<evidence type="ECO:0000256" key="1">
    <source>
        <dbReference type="SAM" id="Coils"/>
    </source>
</evidence>
<evidence type="ECO:0000313" key="5">
    <source>
        <dbReference type="Proteomes" id="UP001500889"/>
    </source>
</evidence>
<dbReference type="Pfam" id="PF05335">
    <property type="entry name" value="DUF745"/>
    <property type="match status" value="1"/>
</dbReference>
<dbReference type="PANTHER" id="PTHR37161">
    <property type="entry name" value="HDC10475"/>
    <property type="match status" value="1"/>
</dbReference>
<evidence type="ECO:0000256" key="3">
    <source>
        <dbReference type="SAM" id="SignalP"/>
    </source>
</evidence>
<sequence>MRCKIFVVLFVSSFIVATTSMTVKQCDERHKPGNLKALIAPKTTAKAKGAKDAPSGCATQKSGNTTESMDPSKAAETLLAGNKQLLDALESSLSEIKKFREKMKKASASSSNTAKMVKRIRNTNQKIVANLKSLYGEFQVSCEKIRSVAENAKREVMEKRKLQEAAKRRVEYLKKNLDELQADLKCTRDSAKKANCAAKQAQKRVDSIQHISTL</sequence>
<feature type="compositionally biased region" description="Polar residues" evidence="2">
    <location>
        <begin position="57"/>
        <end position="69"/>
    </location>
</feature>
<evidence type="ECO:0000313" key="4">
    <source>
        <dbReference type="EMBL" id="BFF91120.1"/>
    </source>
</evidence>
<reference evidence="4 5" key="1">
    <citation type="submission" date="2024-02" db="EMBL/GenBank/DDBJ databases">
        <title>A chromosome-level genome assembly of Drosophila madeirensis, a fruit fly species endemic to Madeira island.</title>
        <authorList>
            <person name="Tomihara K."/>
            <person name="Llopart A."/>
            <person name="Yamamoto D."/>
        </authorList>
    </citation>
    <scope>NUCLEOTIDE SEQUENCE [LARGE SCALE GENOMIC DNA]</scope>
    <source>
        <strain evidence="4 5">RF1</strain>
    </source>
</reference>
<feature type="coiled-coil region" evidence="1">
    <location>
        <begin position="82"/>
        <end position="109"/>
    </location>
</feature>
<feature type="chain" id="PRO_5043919532" evidence="3">
    <location>
        <begin position="21"/>
        <end position="214"/>
    </location>
</feature>
<dbReference type="AlphaFoldDB" id="A0AAU9EX97"/>
<organism evidence="4 5">
    <name type="scientific">Drosophila madeirensis</name>
    <name type="common">Fruit fly</name>
    <dbReference type="NCBI Taxonomy" id="30013"/>
    <lineage>
        <taxon>Eukaryota</taxon>
        <taxon>Metazoa</taxon>
        <taxon>Ecdysozoa</taxon>
        <taxon>Arthropoda</taxon>
        <taxon>Hexapoda</taxon>
        <taxon>Insecta</taxon>
        <taxon>Pterygota</taxon>
        <taxon>Neoptera</taxon>
        <taxon>Endopterygota</taxon>
        <taxon>Diptera</taxon>
        <taxon>Brachycera</taxon>
        <taxon>Muscomorpha</taxon>
        <taxon>Ephydroidea</taxon>
        <taxon>Drosophilidae</taxon>
        <taxon>Drosophila</taxon>
        <taxon>Sophophora</taxon>
    </lineage>
</organism>
<feature type="region of interest" description="Disordered" evidence="2">
    <location>
        <begin position="48"/>
        <end position="72"/>
    </location>
</feature>
<evidence type="ECO:0000256" key="2">
    <source>
        <dbReference type="SAM" id="MobiDB-lite"/>
    </source>
</evidence>
<dbReference type="InterPro" id="IPR007999">
    <property type="entry name" value="DUF745"/>
</dbReference>
<protein>
    <submittedName>
        <fullName evidence="4">Uncharacterized protein</fullName>
    </submittedName>
</protein>
<keyword evidence="3" id="KW-0732">Signal</keyword>
<feature type="signal peptide" evidence="3">
    <location>
        <begin position="1"/>
        <end position="20"/>
    </location>
</feature>
<accession>A0AAU9EX97</accession>
<feature type="coiled-coil region" evidence="1">
    <location>
        <begin position="149"/>
        <end position="197"/>
    </location>
</feature>
<keyword evidence="5" id="KW-1185">Reference proteome</keyword>
<dbReference type="EMBL" id="AP029263">
    <property type="protein sequence ID" value="BFF91120.1"/>
    <property type="molecule type" value="Genomic_DNA"/>
</dbReference>
<name>A0AAU9EX97_DROMD</name>
<keyword evidence="1" id="KW-0175">Coiled coil</keyword>
<proteinExistence type="predicted"/>